<protein>
    <recommendedName>
        <fullName evidence="3">LRAT domain-containing protein</fullName>
    </recommendedName>
</protein>
<evidence type="ECO:0008006" key="3">
    <source>
        <dbReference type="Google" id="ProtNLM"/>
    </source>
</evidence>
<dbReference type="EMBL" id="MTSD02000007">
    <property type="protein sequence ID" value="OOV86301.1"/>
    <property type="molecule type" value="Genomic_DNA"/>
</dbReference>
<comment type="caution">
    <text evidence="1">The sequence shown here is derived from an EMBL/GenBank/DDBJ whole genome shotgun (WGS) entry which is preliminary data.</text>
</comment>
<keyword evidence="2" id="KW-1185">Reference proteome</keyword>
<dbReference type="AlphaFoldDB" id="A0A1T1H8W9"/>
<evidence type="ECO:0000313" key="1">
    <source>
        <dbReference type="EMBL" id="OOV86301.1"/>
    </source>
</evidence>
<proteinExistence type="predicted"/>
<sequence length="108" mass="11767">MTLQVVESPFAISKGLEHLGPKHHAIVLGKNIKDGLVYIAERVHTGYQVVTYNSFNERHANNGTIYIHKNDGDYDGIDAANKALSETKAGGKGVYNLITNNCVDGVKK</sequence>
<dbReference type="Proteomes" id="UP000190064">
    <property type="component" value="Unassembled WGS sequence"/>
</dbReference>
<evidence type="ECO:0000313" key="2">
    <source>
        <dbReference type="Proteomes" id="UP000190064"/>
    </source>
</evidence>
<dbReference type="RefSeq" id="WP_078320415.1">
    <property type="nucleotide sequence ID" value="NZ_FXTS01000008.1"/>
</dbReference>
<organism evidence="1 2">
    <name type="scientific">Oceanospirillum linum</name>
    <dbReference type="NCBI Taxonomy" id="966"/>
    <lineage>
        <taxon>Bacteria</taxon>
        <taxon>Pseudomonadati</taxon>
        <taxon>Pseudomonadota</taxon>
        <taxon>Gammaproteobacteria</taxon>
        <taxon>Oceanospirillales</taxon>
        <taxon>Oceanospirillaceae</taxon>
        <taxon>Oceanospirillum</taxon>
    </lineage>
</organism>
<accession>A0A1T1H8W9</accession>
<dbReference type="STRING" id="966.BTA35_0213870"/>
<reference evidence="1" key="1">
    <citation type="submission" date="2017-02" db="EMBL/GenBank/DDBJ databases">
        <title>Draft Genome Sequence of the Salt Water Bacterium Oceanospirillum linum ATCC 11336.</title>
        <authorList>
            <person name="Trachtenberg A.M."/>
            <person name="Carney J.G."/>
            <person name="Linnane J.D."/>
            <person name="Rheaume B.A."/>
            <person name="Pitts N.L."/>
            <person name="Mykles D.L."/>
            <person name="Maclea K.S."/>
        </authorList>
    </citation>
    <scope>NUCLEOTIDE SEQUENCE [LARGE SCALE GENOMIC DNA]</scope>
    <source>
        <strain evidence="1">ATCC 11336</strain>
    </source>
</reference>
<gene>
    <name evidence="1" type="ORF">BTA35_0213870</name>
</gene>
<name>A0A1T1H8W9_OCELI</name>